<evidence type="ECO:0000313" key="2">
    <source>
        <dbReference type="EMBL" id="VDP85227.1"/>
    </source>
</evidence>
<sequence length="156" mass="17322">MNTESLSRPLSRETDFVSITRTLDTDWPGVELPVTLSLVWPACRAVYRGVAAVVSKQPQVPTLIYNGDVDMACNYFGDLWFVDSLGLTVTQNLTRWLYVDYDGTKQVGGTFKILKHDATPLWFVTVRGSGHMVPHDKPIAASHLIQRFIQGGPLSA</sequence>
<dbReference type="Gene3D" id="3.40.50.12670">
    <property type="match status" value="1"/>
</dbReference>
<dbReference type="EMBL" id="UZAN01047298">
    <property type="protein sequence ID" value="VDP85227.1"/>
    <property type="molecule type" value="Genomic_DNA"/>
</dbReference>
<dbReference type="Pfam" id="PF00450">
    <property type="entry name" value="Peptidase_S10"/>
    <property type="match status" value="1"/>
</dbReference>
<evidence type="ECO:0000256" key="1">
    <source>
        <dbReference type="ARBA" id="ARBA00009431"/>
    </source>
</evidence>
<comment type="similarity">
    <text evidence="1">Belongs to the peptidase S10 family.</text>
</comment>
<evidence type="ECO:0000313" key="4">
    <source>
        <dbReference type="WBParaSite" id="ECPE_0000938901-mRNA-1"/>
    </source>
</evidence>
<protein>
    <submittedName>
        <fullName evidence="4">Carboxypeptidase</fullName>
    </submittedName>
</protein>
<evidence type="ECO:0000313" key="3">
    <source>
        <dbReference type="Proteomes" id="UP000272942"/>
    </source>
</evidence>
<dbReference type="SUPFAM" id="SSF53474">
    <property type="entry name" value="alpha/beta-Hydrolases"/>
    <property type="match status" value="1"/>
</dbReference>
<dbReference type="InterPro" id="IPR033124">
    <property type="entry name" value="Ser_caboxypep_his_AS"/>
</dbReference>
<dbReference type="PROSITE" id="PS00560">
    <property type="entry name" value="CARBOXYPEPT_SER_HIS"/>
    <property type="match status" value="1"/>
</dbReference>
<proteinExistence type="inferred from homology"/>
<organism evidence="4">
    <name type="scientific">Echinostoma caproni</name>
    <dbReference type="NCBI Taxonomy" id="27848"/>
    <lineage>
        <taxon>Eukaryota</taxon>
        <taxon>Metazoa</taxon>
        <taxon>Spiralia</taxon>
        <taxon>Lophotrochozoa</taxon>
        <taxon>Platyhelminthes</taxon>
        <taxon>Trematoda</taxon>
        <taxon>Digenea</taxon>
        <taxon>Plagiorchiida</taxon>
        <taxon>Echinostomata</taxon>
        <taxon>Echinostomatoidea</taxon>
        <taxon>Echinostomatidae</taxon>
        <taxon>Echinostoma</taxon>
    </lineage>
</organism>
<dbReference type="OrthoDB" id="443318at2759"/>
<keyword evidence="3" id="KW-1185">Reference proteome</keyword>
<reference evidence="2 3" key="2">
    <citation type="submission" date="2018-11" db="EMBL/GenBank/DDBJ databases">
        <authorList>
            <consortium name="Pathogen Informatics"/>
        </authorList>
    </citation>
    <scope>NUCLEOTIDE SEQUENCE [LARGE SCALE GENOMIC DNA]</scope>
    <source>
        <strain evidence="2 3">Egypt</strain>
    </source>
</reference>
<accession>A0A183AQX5</accession>
<gene>
    <name evidence="2" type="ORF">ECPE_LOCUS9360</name>
</gene>
<dbReference type="InterPro" id="IPR029058">
    <property type="entry name" value="AB_hydrolase_fold"/>
</dbReference>
<dbReference type="GO" id="GO:0006508">
    <property type="term" value="P:proteolysis"/>
    <property type="evidence" value="ECO:0007669"/>
    <property type="project" value="InterPro"/>
</dbReference>
<name>A0A183AQX5_9TREM</name>
<dbReference type="WBParaSite" id="ECPE_0000938901-mRNA-1">
    <property type="protein sequence ID" value="ECPE_0000938901-mRNA-1"/>
    <property type="gene ID" value="ECPE_0000938901"/>
</dbReference>
<dbReference type="GO" id="GO:0004185">
    <property type="term" value="F:serine-type carboxypeptidase activity"/>
    <property type="evidence" value="ECO:0007669"/>
    <property type="project" value="InterPro"/>
</dbReference>
<dbReference type="InterPro" id="IPR001563">
    <property type="entry name" value="Peptidase_S10"/>
</dbReference>
<dbReference type="AlphaFoldDB" id="A0A183AQX5"/>
<reference evidence="4" key="1">
    <citation type="submission" date="2016-06" db="UniProtKB">
        <authorList>
            <consortium name="WormBaseParasite"/>
        </authorList>
    </citation>
    <scope>IDENTIFICATION</scope>
</reference>
<dbReference type="Proteomes" id="UP000272942">
    <property type="component" value="Unassembled WGS sequence"/>
</dbReference>